<feature type="transmembrane region" description="Helical" evidence="1">
    <location>
        <begin position="21"/>
        <end position="41"/>
    </location>
</feature>
<gene>
    <name evidence="2" type="ORF">NT6N_31060</name>
</gene>
<reference evidence="2" key="1">
    <citation type="submission" date="2024-07" db="EMBL/GenBank/DDBJ databases">
        <title>Complete genome sequence of Verrucomicrobiaceae bacterium NT6N.</title>
        <authorList>
            <person name="Huang C."/>
            <person name="Takami H."/>
            <person name="Hamasaki K."/>
        </authorList>
    </citation>
    <scope>NUCLEOTIDE SEQUENCE</scope>
    <source>
        <strain evidence="2">NT6N</strain>
    </source>
</reference>
<keyword evidence="1" id="KW-1133">Transmembrane helix</keyword>
<name>A0AAT9FPW4_9BACT</name>
<organism evidence="2">
    <name type="scientific">Oceaniferula spumae</name>
    <dbReference type="NCBI Taxonomy" id="2979115"/>
    <lineage>
        <taxon>Bacteria</taxon>
        <taxon>Pseudomonadati</taxon>
        <taxon>Verrucomicrobiota</taxon>
        <taxon>Verrucomicrobiia</taxon>
        <taxon>Verrucomicrobiales</taxon>
        <taxon>Verrucomicrobiaceae</taxon>
        <taxon>Oceaniferula</taxon>
    </lineage>
</organism>
<keyword evidence="1" id="KW-0812">Transmembrane</keyword>
<evidence type="ECO:0008006" key="3">
    <source>
        <dbReference type="Google" id="ProtNLM"/>
    </source>
</evidence>
<evidence type="ECO:0000313" key="2">
    <source>
        <dbReference type="EMBL" id="BDS08066.1"/>
    </source>
</evidence>
<evidence type="ECO:0000256" key="1">
    <source>
        <dbReference type="SAM" id="Phobius"/>
    </source>
</evidence>
<dbReference type="InterPro" id="IPR045584">
    <property type="entry name" value="Pilin-like"/>
</dbReference>
<dbReference type="AlphaFoldDB" id="A0AAT9FPW4"/>
<proteinExistence type="predicted"/>
<sequence length="519" mass="58915">MRIPRPLTKLKTLWLWRHRGKVAAFGPFVAALVIYLGYLIYNYSAKASYEKVMTTWYQYDDTADTLTTDLPVEPIEGNFFTDPALLAEKNNSYPEKLTTPTKEGYSGFVKNAGIFNNGNKGFHLMGVPSDLSLWFDPTVKGNQRELALHGIKLLETFQARELALRQAAALPHQQLPKAKDINGHTRIISEYSSVCRNIASYYSCKAILNIHSGQASEALLNTITQIQIAKHFQDPELLLDFLYYNAFLNVISHSVWEGLNAKIWDDAQLLSLEKHLEEIDLRRQFIHAMRGEFAYAASEVQMLIDNPKHLDEQRAKFSLLLGATGTPSLKERAIEYARKSIPHGWYVYQYAGLLKAYDEILLHPQGTANHQLDISHYHAFQNRKNPLKTEWFNDFITHLPNMGMHARQVAKALQGQAKIHNMRVAIALERYHLAQGNYPSTLAPLAPDFLASVPTDVVNGEPLQYRVKQDGTPLIYSIGVNGSDDGGRPNRDTQEADWAWMYSPPKGFTYQDYRTNLSN</sequence>
<dbReference type="KEGG" id="osu:NT6N_31060"/>
<dbReference type="EMBL" id="AP026866">
    <property type="protein sequence ID" value="BDS08066.1"/>
    <property type="molecule type" value="Genomic_DNA"/>
</dbReference>
<accession>A0AAT9FPW4</accession>
<keyword evidence="1" id="KW-0472">Membrane</keyword>
<protein>
    <recommendedName>
        <fullName evidence="3">Type II secretion system protein GspG C-terminal domain-containing protein</fullName>
    </recommendedName>
</protein>
<dbReference type="SUPFAM" id="SSF54523">
    <property type="entry name" value="Pili subunits"/>
    <property type="match status" value="1"/>
</dbReference>